<proteinExistence type="predicted"/>
<organism evidence="1 2">
    <name type="scientific">Stygiolobus azoricus</name>
    <dbReference type="NCBI Taxonomy" id="41675"/>
    <lineage>
        <taxon>Archaea</taxon>
        <taxon>Thermoproteota</taxon>
        <taxon>Thermoprotei</taxon>
        <taxon>Sulfolobales</taxon>
        <taxon>Sulfolobaceae</taxon>
        <taxon>Stygiolobus</taxon>
    </lineage>
</organism>
<dbReference type="GO" id="GO:0140101">
    <property type="term" value="F:catalytic activity, acting on a tRNA"/>
    <property type="evidence" value="ECO:0007669"/>
    <property type="project" value="UniProtKB-ARBA"/>
</dbReference>
<dbReference type="RefSeq" id="WP_156007476.1">
    <property type="nucleotide sequence ID" value="NZ_CP045483.1"/>
</dbReference>
<accession>A0A650CQI6</accession>
<dbReference type="KEGG" id="sazo:D1868_08695"/>
<reference evidence="1 2" key="1">
    <citation type="submission" date="2019-10" db="EMBL/GenBank/DDBJ databases">
        <title>Genome Sequences from Six Type Strain Members of the Archaeal Family Sulfolobaceae: Acidianus ambivalens, Acidianus infernus, Metallosphaera prunae, Stygiolobus azoricus, Sulfolobus metallicus, and Sulfurisphaera ohwakuensis.</title>
        <authorList>
            <person name="Counts J.A."/>
            <person name="Kelly R.M."/>
        </authorList>
    </citation>
    <scope>NUCLEOTIDE SEQUENCE [LARGE SCALE GENOMIC DNA]</scope>
    <source>
        <strain evidence="1 2">FC6</strain>
    </source>
</reference>
<dbReference type="Gene3D" id="3.30.54.20">
    <property type="match status" value="1"/>
</dbReference>
<dbReference type="GO" id="GO:0006399">
    <property type="term" value="P:tRNA metabolic process"/>
    <property type="evidence" value="ECO:0007669"/>
    <property type="project" value="UniProtKB-ARBA"/>
</dbReference>
<protein>
    <submittedName>
        <fullName evidence="1">Alanyl-tRNA editing protein</fullName>
    </submittedName>
</protein>
<name>A0A650CQI6_9CREN</name>
<keyword evidence="2" id="KW-1185">Reference proteome</keyword>
<dbReference type="AlphaFoldDB" id="A0A650CQI6"/>
<dbReference type="InterPro" id="IPR018163">
    <property type="entry name" value="Thr/Ala-tRNA-synth_IIc_edit"/>
</dbReference>
<evidence type="ECO:0000313" key="1">
    <source>
        <dbReference type="EMBL" id="QGR20058.1"/>
    </source>
</evidence>
<dbReference type="OrthoDB" id="36064at2157"/>
<dbReference type="GO" id="GO:0000166">
    <property type="term" value="F:nucleotide binding"/>
    <property type="evidence" value="ECO:0007669"/>
    <property type="project" value="InterPro"/>
</dbReference>
<sequence length="149" mass="17259">MDIQVRTHTALHIVKGALRKVLETKWTASTYVNGNHGRITVVSERKPTDEEMEKVFQLANSKVNENIPIIIEELPREEAERKYGDEMYDLFPVPSEVKILKIVIIPPDWNINACNKEHTKTTGEIGRIIGDDWRYRNTKKLLEVSFDIE</sequence>
<dbReference type="EMBL" id="CP045483">
    <property type="protein sequence ID" value="QGR20058.1"/>
    <property type="molecule type" value="Genomic_DNA"/>
</dbReference>
<dbReference type="Gene3D" id="3.30.980.10">
    <property type="entry name" value="Threonyl-trna Synthetase, Chain A, domain 2"/>
    <property type="match status" value="1"/>
</dbReference>
<dbReference type="Proteomes" id="UP000423396">
    <property type="component" value="Chromosome"/>
</dbReference>
<dbReference type="GeneID" id="42799143"/>
<evidence type="ECO:0000313" key="2">
    <source>
        <dbReference type="Proteomes" id="UP000423396"/>
    </source>
</evidence>
<dbReference type="SUPFAM" id="SSF55186">
    <property type="entry name" value="ThrRS/AlaRS common domain"/>
    <property type="match status" value="1"/>
</dbReference>
<gene>
    <name evidence="1" type="ORF">D1868_08695</name>
</gene>